<feature type="domain" description="AB hydrolase-1" evidence="2">
    <location>
        <begin position="80"/>
        <end position="302"/>
    </location>
</feature>
<dbReference type="InterPro" id="IPR000073">
    <property type="entry name" value="AB_hydrolase_1"/>
</dbReference>
<dbReference type="PANTHER" id="PTHR43798:SF31">
    <property type="entry name" value="AB HYDROLASE SUPERFAMILY PROTEIN YCLE"/>
    <property type="match status" value="1"/>
</dbReference>
<organism evidence="3 4">
    <name type="scientific">Chitinophaga parva</name>
    <dbReference type="NCBI Taxonomy" id="2169414"/>
    <lineage>
        <taxon>Bacteria</taxon>
        <taxon>Pseudomonadati</taxon>
        <taxon>Bacteroidota</taxon>
        <taxon>Chitinophagia</taxon>
        <taxon>Chitinophagales</taxon>
        <taxon>Chitinophagaceae</taxon>
        <taxon>Chitinophaga</taxon>
    </lineage>
</organism>
<dbReference type="RefSeq" id="WP_108687853.1">
    <property type="nucleotide sequence ID" value="NZ_QCYK01000002.1"/>
</dbReference>
<dbReference type="AlphaFoldDB" id="A0A2T7BIA2"/>
<comment type="caution">
    <text evidence="3">The sequence shown here is derived from an EMBL/GenBank/DDBJ whole genome shotgun (WGS) entry which is preliminary data.</text>
</comment>
<evidence type="ECO:0000259" key="2">
    <source>
        <dbReference type="Pfam" id="PF12697"/>
    </source>
</evidence>
<evidence type="ECO:0000313" key="4">
    <source>
        <dbReference type="Proteomes" id="UP000244450"/>
    </source>
</evidence>
<keyword evidence="4" id="KW-1185">Reference proteome</keyword>
<evidence type="ECO:0000313" key="3">
    <source>
        <dbReference type="EMBL" id="PUZ26016.1"/>
    </source>
</evidence>
<dbReference type="PANTHER" id="PTHR43798">
    <property type="entry name" value="MONOACYLGLYCEROL LIPASE"/>
    <property type="match status" value="1"/>
</dbReference>
<dbReference type="GO" id="GO:0016787">
    <property type="term" value="F:hydrolase activity"/>
    <property type="evidence" value="ECO:0007669"/>
    <property type="project" value="UniProtKB-KW"/>
</dbReference>
<dbReference type="Gene3D" id="3.40.50.1820">
    <property type="entry name" value="alpha/beta hydrolase"/>
    <property type="match status" value="1"/>
</dbReference>
<sequence>MPIWLRVVVSLVVILAVIYLLGPCPAHPAYETDLPVVPQEPGALVRYIHQKESQHRLKPDNQARIVWCHDSLQEKTEYSIVYLHGFSASQEEGDPVHRRMAARYGCNLYLSRLDGHGLDTSEPLMNMTVTGLWNDAKEALQIGKALGKKVILVGTSTGGTLALKLAAAFPQDVYAVITLSPNVEINQPLAFLANNHWGLQLARIVKQGDCNISPARNDLQARYWYTRYRLEAVAQLQELLETSMTRETFEEIHQPALVLYYYKNEKEQDPTVRVSAILRMSQELGTPDSLKQLADIPNAGAHVMGCALTSKDIPTVEANIDRFMENKLHLRPLEN</sequence>
<reference evidence="3 4" key="1">
    <citation type="submission" date="2018-04" db="EMBL/GenBank/DDBJ databases">
        <title>Chitinophaga fuyangensis sp. nov., isolated from soil in a chemical factory.</title>
        <authorList>
            <person name="Chen K."/>
        </authorList>
    </citation>
    <scope>NUCLEOTIDE SEQUENCE [LARGE SCALE GENOMIC DNA]</scope>
    <source>
        <strain evidence="3 4">LY-1</strain>
    </source>
</reference>
<dbReference type="Proteomes" id="UP000244450">
    <property type="component" value="Unassembled WGS sequence"/>
</dbReference>
<dbReference type="GO" id="GO:0016020">
    <property type="term" value="C:membrane"/>
    <property type="evidence" value="ECO:0007669"/>
    <property type="project" value="TreeGrafter"/>
</dbReference>
<dbReference type="InterPro" id="IPR050266">
    <property type="entry name" value="AB_hydrolase_sf"/>
</dbReference>
<dbReference type="Pfam" id="PF12697">
    <property type="entry name" value="Abhydrolase_6"/>
    <property type="match status" value="1"/>
</dbReference>
<evidence type="ECO:0000256" key="1">
    <source>
        <dbReference type="ARBA" id="ARBA00022801"/>
    </source>
</evidence>
<proteinExistence type="predicted"/>
<gene>
    <name evidence="3" type="ORF">DCC81_17380</name>
</gene>
<name>A0A2T7BIA2_9BACT</name>
<dbReference type="EMBL" id="QCYK01000002">
    <property type="protein sequence ID" value="PUZ26016.1"/>
    <property type="molecule type" value="Genomic_DNA"/>
</dbReference>
<accession>A0A2T7BIA2</accession>
<dbReference type="OrthoDB" id="5416147at2"/>
<keyword evidence="1 3" id="KW-0378">Hydrolase</keyword>
<dbReference type="SUPFAM" id="SSF53474">
    <property type="entry name" value="alpha/beta-Hydrolases"/>
    <property type="match status" value="1"/>
</dbReference>
<protein>
    <submittedName>
        <fullName evidence="3">Alpha/beta hydrolase</fullName>
    </submittedName>
</protein>
<dbReference type="InterPro" id="IPR029058">
    <property type="entry name" value="AB_hydrolase_fold"/>
</dbReference>